<evidence type="ECO:0000313" key="17">
    <source>
        <dbReference type="Proteomes" id="UP000619457"/>
    </source>
</evidence>
<dbReference type="SUPFAM" id="SSF47384">
    <property type="entry name" value="Homodimeric domain of signal transducing histidine kinase"/>
    <property type="match status" value="1"/>
</dbReference>
<dbReference type="FunFam" id="1.10.10.60:FF:000284">
    <property type="entry name" value="Two-component system sensor histidine kinase/response regulator"/>
    <property type="match status" value="1"/>
</dbReference>
<dbReference type="PRINTS" id="PR00344">
    <property type="entry name" value="BCTRLSENSOR"/>
</dbReference>
<keyword evidence="10" id="KW-0804">Transcription</keyword>
<evidence type="ECO:0000256" key="5">
    <source>
        <dbReference type="ARBA" id="ARBA00022741"/>
    </source>
</evidence>
<reference evidence="16" key="2">
    <citation type="submission" date="2020-09" db="EMBL/GenBank/DDBJ databases">
        <authorList>
            <person name="Sun Q."/>
            <person name="Kim S."/>
        </authorList>
    </citation>
    <scope>NUCLEOTIDE SEQUENCE</scope>
    <source>
        <strain evidence="16">KCTC 12368</strain>
    </source>
</reference>
<evidence type="ECO:0000256" key="9">
    <source>
        <dbReference type="ARBA" id="ARBA00023015"/>
    </source>
</evidence>
<dbReference type="GO" id="GO:0003700">
    <property type="term" value="F:DNA-binding transcription factor activity"/>
    <property type="evidence" value="ECO:0007669"/>
    <property type="project" value="InterPro"/>
</dbReference>
<protein>
    <recommendedName>
        <fullName evidence="2">histidine kinase</fullName>
        <ecNumber evidence="2">2.7.13.3</ecNumber>
    </recommendedName>
</protein>
<dbReference type="Pfam" id="PF00072">
    <property type="entry name" value="Response_reg"/>
    <property type="match status" value="1"/>
</dbReference>
<dbReference type="Pfam" id="PF07494">
    <property type="entry name" value="Reg_prop"/>
    <property type="match status" value="8"/>
</dbReference>
<dbReference type="InterPro" id="IPR005467">
    <property type="entry name" value="His_kinase_dom"/>
</dbReference>
<dbReference type="SMART" id="SM00342">
    <property type="entry name" value="HTH_ARAC"/>
    <property type="match status" value="1"/>
</dbReference>
<dbReference type="Gene3D" id="2.60.40.10">
    <property type="entry name" value="Immunoglobulins"/>
    <property type="match status" value="1"/>
</dbReference>
<dbReference type="InterPro" id="IPR036890">
    <property type="entry name" value="HATPase_C_sf"/>
</dbReference>
<keyword evidence="7" id="KW-0067">ATP-binding</keyword>
<dbReference type="EMBL" id="BMWX01000007">
    <property type="protein sequence ID" value="GGZ37615.1"/>
    <property type="molecule type" value="Genomic_DNA"/>
</dbReference>
<dbReference type="SUPFAM" id="SSF63829">
    <property type="entry name" value="Calcium-dependent phosphotriesterase"/>
    <property type="match status" value="2"/>
</dbReference>
<dbReference type="EC" id="2.7.13.3" evidence="2"/>
<keyword evidence="12" id="KW-1133">Transmembrane helix</keyword>
<dbReference type="InterPro" id="IPR013783">
    <property type="entry name" value="Ig-like_fold"/>
</dbReference>
<keyword evidence="3 11" id="KW-0597">Phosphoprotein</keyword>
<dbReference type="Pfam" id="PF07495">
    <property type="entry name" value="Y_Y_Y"/>
    <property type="match status" value="1"/>
</dbReference>
<keyword evidence="12" id="KW-0812">Transmembrane</keyword>
<keyword evidence="4" id="KW-0808">Transferase</keyword>
<evidence type="ECO:0000259" key="14">
    <source>
        <dbReference type="PROSITE" id="PS50109"/>
    </source>
</evidence>
<evidence type="ECO:0000256" key="1">
    <source>
        <dbReference type="ARBA" id="ARBA00000085"/>
    </source>
</evidence>
<dbReference type="SMART" id="SM00388">
    <property type="entry name" value="HisKA"/>
    <property type="match status" value="1"/>
</dbReference>
<dbReference type="CDD" id="cd17574">
    <property type="entry name" value="REC_OmpR"/>
    <property type="match status" value="1"/>
</dbReference>
<dbReference type="FunFam" id="3.30.565.10:FF:000037">
    <property type="entry name" value="Hybrid sensor histidine kinase/response regulator"/>
    <property type="match status" value="1"/>
</dbReference>
<dbReference type="GO" id="GO:0043565">
    <property type="term" value="F:sequence-specific DNA binding"/>
    <property type="evidence" value="ECO:0007669"/>
    <property type="project" value="InterPro"/>
</dbReference>
<dbReference type="InterPro" id="IPR011006">
    <property type="entry name" value="CheY-like_superfamily"/>
</dbReference>
<dbReference type="InterPro" id="IPR001789">
    <property type="entry name" value="Sig_transdc_resp-reg_receiver"/>
</dbReference>
<feature type="transmembrane region" description="Helical" evidence="12">
    <location>
        <begin position="802"/>
        <end position="824"/>
    </location>
</feature>
<keyword evidence="12" id="KW-0472">Membrane</keyword>
<dbReference type="Pfam" id="PF12833">
    <property type="entry name" value="HTH_18"/>
    <property type="match status" value="1"/>
</dbReference>
<evidence type="ECO:0000256" key="10">
    <source>
        <dbReference type="ARBA" id="ARBA00023163"/>
    </source>
</evidence>
<dbReference type="GO" id="GO:0000155">
    <property type="term" value="F:phosphorelay sensor kinase activity"/>
    <property type="evidence" value="ECO:0007669"/>
    <property type="project" value="InterPro"/>
</dbReference>
<dbReference type="Proteomes" id="UP000619457">
    <property type="component" value="Unassembled WGS sequence"/>
</dbReference>
<dbReference type="InterPro" id="IPR011110">
    <property type="entry name" value="Reg_prop"/>
</dbReference>
<evidence type="ECO:0000259" key="15">
    <source>
        <dbReference type="PROSITE" id="PS50110"/>
    </source>
</evidence>
<dbReference type="Gene3D" id="3.40.50.2300">
    <property type="match status" value="1"/>
</dbReference>
<reference evidence="16" key="1">
    <citation type="journal article" date="2014" name="Int. J. Syst. Evol. Microbiol.">
        <title>Complete genome sequence of Corynebacterium casei LMG S-19264T (=DSM 44701T), isolated from a smear-ripened cheese.</title>
        <authorList>
            <consortium name="US DOE Joint Genome Institute (JGI-PGF)"/>
            <person name="Walter F."/>
            <person name="Albersmeier A."/>
            <person name="Kalinowski J."/>
            <person name="Ruckert C."/>
        </authorList>
    </citation>
    <scope>NUCLEOTIDE SEQUENCE</scope>
    <source>
        <strain evidence="16">KCTC 12368</strain>
    </source>
</reference>
<dbReference type="InterPro" id="IPR003594">
    <property type="entry name" value="HATPase_dom"/>
</dbReference>
<dbReference type="PANTHER" id="PTHR43547:SF2">
    <property type="entry name" value="HYBRID SIGNAL TRANSDUCTION HISTIDINE KINASE C"/>
    <property type="match status" value="1"/>
</dbReference>
<name>A0A918UV20_9BACT</name>
<dbReference type="PANTHER" id="PTHR43547">
    <property type="entry name" value="TWO-COMPONENT HISTIDINE KINASE"/>
    <property type="match status" value="1"/>
</dbReference>
<keyword evidence="17" id="KW-1185">Reference proteome</keyword>
<organism evidence="16 17">
    <name type="scientific">Echinicola pacifica</name>
    <dbReference type="NCBI Taxonomy" id="346377"/>
    <lineage>
        <taxon>Bacteria</taxon>
        <taxon>Pseudomonadati</taxon>
        <taxon>Bacteroidota</taxon>
        <taxon>Cytophagia</taxon>
        <taxon>Cytophagales</taxon>
        <taxon>Cyclobacteriaceae</taxon>
        <taxon>Echinicola</taxon>
    </lineage>
</organism>
<dbReference type="Gene3D" id="3.30.565.10">
    <property type="entry name" value="Histidine kinase-like ATPase, C-terminal domain"/>
    <property type="match status" value="1"/>
</dbReference>
<proteinExistence type="predicted"/>
<keyword evidence="6 16" id="KW-0418">Kinase</keyword>
<feature type="domain" description="Histidine kinase" evidence="14">
    <location>
        <begin position="853"/>
        <end position="1079"/>
    </location>
</feature>
<dbReference type="SUPFAM" id="SSF52172">
    <property type="entry name" value="CheY-like"/>
    <property type="match status" value="1"/>
</dbReference>
<dbReference type="CDD" id="cd00075">
    <property type="entry name" value="HATPase"/>
    <property type="match status" value="1"/>
</dbReference>
<dbReference type="PROSITE" id="PS50109">
    <property type="entry name" value="HIS_KIN"/>
    <property type="match status" value="1"/>
</dbReference>
<feature type="domain" description="Response regulatory" evidence="15">
    <location>
        <begin position="1133"/>
        <end position="1248"/>
    </location>
</feature>
<dbReference type="PROSITE" id="PS01124">
    <property type="entry name" value="HTH_ARAC_FAMILY_2"/>
    <property type="match status" value="1"/>
</dbReference>
<accession>A0A918UV20</accession>
<dbReference type="FunFam" id="2.60.40.10:FF:000791">
    <property type="entry name" value="Two-component system sensor histidine kinase/response regulator"/>
    <property type="match status" value="1"/>
</dbReference>
<dbReference type="FunFam" id="1.10.287.130:FF:000034">
    <property type="entry name" value="Two-component system sensor histidine kinase/response regulator"/>
    <property type="match status" value="1"/>
</dbReference>
<evidence type="ECO:0000313" key="16">
    <source>
        <dbReference type="EMBL" id="GGZ37615.1"/>
    </source>
</evidence>
<dbReference type="InterPro" id="IPR015943">
    <property type="entry name" value="WD40/YVTN_repeat-like_dom_sf"/>
</dbReference>
<dbReference type="InterPro" id="IPR004358">
    <property type="entry name" value="Sig_transdc_His_kin-like_C"/>
</dbReference>
<dbReference type="CDD" id="cd00082">
    <property type="entry name" value="HisKA"/>
    <property type="match status" value="1"/>
</dbReference>
<dbReference type="Pfam" id="PF00512">
    <property type="entry name" value="HisKA"/>
    <property type="match status" value="1"/>
</dbReference>
<dbReference type="InterPro" id="IPR009057">
    <property type="entry name" value="Homeodomain-like_sf"/>
</dbReference>
<comment type="caution">
    <text evidence="16">The sequence shown here is derived from an EMBL/GenBank/DDBJ whole genome shotgun (WGS) entry which is preliminary data.</text>
</comment>
<keyword evidence="8" id="KW-0902">Two-component regulatory system</keyword>
<evidence type="ECO:0000256" key="6">
    <source>
        <dbReference type="ARBA" id="ARBA00022777"/>
    </source>
</evidence>
<feature type="modified residue" description="4-aspartylphosphate" evidence="11">
    <location>
        <position position="1181"/>
    </location>
</feature>
<dbReference type="PROSITE" id="PS50110">
    <property type="entry name" value="RESPONSE_REGULATORY"/>
    <property type="match status" value="1"/>
</dbReference>
<keyword evidence="5" id="KW-0547">Nucleotide-binding</keyword>
<evidence type="ECO:0000256" key="11">
    <source>
        <dbReference type="PROSITE-ProRule" id="PRU00169"/>
    </source>
</evidence>
<dbReference type="SUPFAM" id="SSF55874">
    <property type="entry name" value="ATPase domain of HSP90 chaperone/DNA topoisomerase II/histidine kinase"/>
    <property type="match status" value="1"/>
</dbReference>
<evidence type="ECO:0000259" key="13">
    <source>
        <dbReference type="PROSITE" id="PS01124"/>
    </source>
</evidence>
<dbReference type="SUPFAM" id="SSF46689">
    <property type="entry name" value="Homeodomain-like"/>
    <property type="match status" value="1"/>
</dbReference>
<sequence>MAQGTGHPFYKFTHYTSQDGLPQNSILAILQDQKGYMWFGTDDGLARFDGYQFTVYKHQYNKPNSLSNNVIRGLAQDRNGYIWISSEGGGITIFDPSTSSFHSLLSPQLIDSKKTGQLLLDHLGNLWISTLTDGIFKVEMEELSSPSSPEEYLSSLSISHFTKANSGLADNKIWQVFEDSGHQLWIGTYDQGAQIFDPISEEFKAVNLPQSGRPIRSVKSFYEDHQQTLWLGTENQGLFYLPKGKSIFLPFGLKSDRQGEKNITSILQDQQSNIWIGTLGSGVYVHELNTGQTFHYDDNPSDSYSINGRSVYSMLEDGEGNIWIGMYSGAGLNKINPTAQHFEHYRPNINAPGSLSGKMVKSILLDQNENLWVGIFNDGLNVKRAGRSLFESIPLSPQSKKVSTNVQVIFEDQQQQIWIGTDGEGLYHYSPSRKTYEVYRHDEKDTSTLSKDEIWAIAEDAGGSLWIGMANGGGLNKFDPKTGKFQHFMHRQDDFGSPSFNDIRALLVDSKNRLWIGTYGGGLNRYDFDTQRFTYFQHLSSDPYSISHDIITSIFEDSKGTIWLGTFGGGLNKLDSKTGKFTHFRENDGLPSDVIKAVLEDDSGQLWISTVRGLSSFDPESETFKNFTTQDGLQSNEFNLGSAFKAANGKMYFGGTNGFNAFLPHQVSLPKSPHKPELTKLRVLNQLVNPGDTIENKVLLRKSISYTDELKLYSDHNSFELEFSGMEFNQQDKILYAYMLEGFDKDWVYTDATRRYAAYSNLKAGEYTFKVKSTSENGLQNSEERQLKLLILPPWYQSNLALIAYFLFLILMAFIIKSIVGFRIKMKNDLRFERLEKQKQEEINQLKLRFFTNISHELRTPLMLIKVPLEQLLRQKDLPRQVFQQLNSIHNNASRLLKLINQLLEFRKQETGHLRLSVQENNLRSFIQNVFTSFEAMANQGHIDFQLAFDDDLPERLWFDMDQMEKVAYNLCFNAFKFTPQGGKIRIVVKNSVFIQDNNPITGVEISIEDNGKGIPLEYQDRIFERFFQIEDSQHNMNAGTGIGLSLSKNIVEFHHGKISMTSVPHVQTTFTVFLPLGKEQFQAHDFRSPTHPKNLHQSALDKELTSLDMHMLSSINTAENIDAVDPHLKNKKLLLVEDNKELLALMKSTLQAHFNILTAQDGQEGFLTAQSQAPDIIISDVMMPIMDGIEMCVQLKKELTTSHIPVILLTARSNFDYQREGYSSGADDYLSKPFPMDLLIAKVRNLLYTREKLKAAYKIKPDLRPSEITISSPDAELMERALQIVENHMDDTDFDIPVFVKEMGMSRTILFDKIKAITDFTPNEFIQTVRLKRAAQLLLQSDYKIAEISYMVGFNNPKYFSKCFHKHFGHTPSKYATSKFKT</sequence>
<evidence type="ECO:0000256" key="7">
    <source>
        <dbReference type="ARBA" id="ARBA00022840"/>
    </source>
</evidence>
<evidence type="ECO:0000256" key="8">
    <source>
        <dbReference type="ARBA" id="ARBA00023012"/>
    </source>
</evidence>
<dbReference type="InterPro" id="IPR003661">
    <property type="entry name" value="HisK_dim/P_dom"/>
</dbReference>
<dbReference type="Gene3D" id="1.10.10.60">
    <property type="entry name" value="Homeodomain-like"/>
    <property type="match status" value="1"/>
</dbReference>
<dbReference type="GO" id="GO:0005524">
    <property type="term" value="F:ATP binding"/>
    <property type="evidence" value="ECO:0007669"/>
    <property type="project" value="UniProtKB-KW"/>
</dbReference>
<dbReference type="InterPro" id="IPR018060">
    <property type="entry name" value="HTH_AraC"/>
</dbReference>
<dbReference type="Pfam" id="PF02518">
    <property type="entry name" value="HATPase_c"/>
    <property type="match status" value="1"/>
</dbReference>
<dbReference type="InterPro" id="IPR036097">
    <property type="entry name" value="HisK_dim/P_sf"/>
</dbReference>
<evidence type="ECO:0000256" key="4">
    <source>
        <dbReference type="ARBA" id="ARBA00022679"/>
    </source>
</evidence>
<evidence type="ECO:0000256" key="12">
    <source>
        <dbReference type="SAM" id="Phobius"/>
    </source>
</evidence>
<dbReference type="InterPro" id="IPR011123">
    <property type="entry name" value="Y_Y_Y"/>
</dbReference>
<dbReference type="Gene3D" id="2.130.10.10">
    <property type="entry name" value="YVTN repeat-like/Quinoprotein amine dehydrogenase"/>
    <property type="match status" value="3"/>
</dbReference>
<evidence type="ECO:0000256" key="3">
    <source>
        <dbReference type="ARBA" id="ARBA00022553"/>
    </source>
</evidence>
<comment type="catalytic activity">
    <reaction evidence="1">
        <text>ATP + protein L-histidine = ADP + protein N-phospho-L-histidine.</text>
        <dbReference type="EC" id="2.7.13.3"/>
    </reaction>
</comment>
<dbReference type="SMART" id="SM00448">
    <property type="entry name" value="REC"/>
    <property type="match status" value="1"/>
</dbReference>
<dbReference type="Gene3D" id="1.10.287.130">
    <property type="match status" value="1"/>
</dbReference>
<keyword evidence="9" id="KW-0805">Transcription regulation</keyword>
<evidence type="ECO:0000256" key="2">
    <source>
        <dbReference type="ARBA" id="ARBA00012438"/>
    </source>
</evidence>
<feature type="domain" description="HTH araC/xylS-type" evidence="13">
    <location>
        <begin position="1280"/>
        <end position="1379"/>
    </location>
</feature>
<gene>
    <name evidence="16" type="ORF">GCM10007049_33550</name>
</gene>
<dbReference type="SMART" id="SM00387">
    <property type="entry name" value="HATPase_c"/>
    <property type="match status" value="1"/>
</dbReference>